<evidence type="ECO:0000256" key="1">
    <source>
        <dbReference type="ARBA" id="ARBA00023015"/>
    </source>
</evidence>
<dbReference type="EMBL" id="CACTIH010004032">
    <property type="protein sequence ID" value="CAA2988840.1"/>
    <property type="molecule type" value="Genomic_DNA"/>
</dbReference>
<evidence type="ECO:0000313" key="4">
    <source>
        <dbReference type="EMBL" id="CAA2988840.1"/>
    </source>
</evidence>
<evidence type="ECO:0000259" key="3">
    <source>
        <dbReference type="PROSITE" id="PS51525"/>
    </source>
</evidence>
<dbReference type="PANTHER" id="PTHR45926">
    <property type="entry name" value="OSJNBA0053K19.4 PROTEIN"/>
    <property type="match status" value="1"/>
</dbReference>
<dbReference type="Proteomes" id="UP000594638">
    <property type="component" value="Unassembled WGS sequence"/>
</dbReference>
<feature type="domain" description="NET" evidence="3">
    <location>
        <begin position="308"/>
        <end position="388"/>
    </location>
</feature>
<dbReference type="Pfam" id="PF17035">
    <property type="entry name" value="BET"/>
    <property type="match status" value="1"/>
</dbReference>
<comment type="caution">
    <text evidence="4">The sequence shown here is derived from an EMBL/GenBank/DDBJ whole genome shotgun (WGS) entry which is preliminary data.</text>
</comment>
<gene>
    <name evidence="4" type="ORF">OLEA9_A017353</name>
</gene>
<dbReference type="AlphaFoldDB" id="A0A8S0SBG1"/>
<dbReference type="PROSITE" id="PS51525">
    <property type="entry name" value="NET"/>
    <property type="match status" value="1"/>
</dbReference>
<dbReference type="InterPro" id="IPR038336">
    <property type="entry name" value="NET_sf"/>
</dbReference>
<dbReference type="Gramene" id="OE9A017353T4">
    <property type="protein sequence ID" value="OE9A017353C4"/>
    <property type="gene ID" value="OE9A017353"/>
</dbReference>
<sequence length="389" mass="43488">MSSHDRDTYDILSRLAISQIFNITICPSKTHTHDYVVSNHIDSDISYYFLTLSGHNYLGAMSETSRDMATAVENSNIGPDFFGFYTSEVAELLSQDDDFMPSSPQISGLAGNLLVLDREKGTSRSSCTKKENNSISGSASLYSNGIGSLLPEIKKERLKSLLCQSVLTLGQEVNEMINPVLSICRIRSCLRYKNSLLSLDGSGCGVDQVEHPQKKLKVLPPSLDSESEHVHLAVPGKEESNDVMKECTQGKKNCIPQMIVGANGTKIDDDLRYILESDSTKVEEVMKKYSDELSTMICHMEHKLEELLDIVMSSCRSMTLIEKQQLRKLIQSLPPGNLDRVAEIIRCHNSSKNSCDVVHVDLDDEDIVTLWRLYYYVKAVENARTLCED</sequence>
<dbReference type="InterPro" id="IPR027353">
    <property type="entry name" value="NET_dom"/>
</dbReference>
<evidence type="ECO:0000256" key="2">
    <source>
        <dbReference type="ARBA" id="ARBA00023163"/>
    </source>
</evidence>
<organism evidence="4 5">
    <name type="scientific">Olea europaea subsp. europaea</name>
    <dbReference type="NCBI Taxonomy" id="158383"/>
    <lineage>
        <taxon>Eukaryota</taxon>
        <taxon>Viridiplantae</taxon>
        <taxon>Streptophyta</taxon>
        <taxon>Embryophyta</taxon>
        <taxon>Tracheophyta</taxon>
        <taxon>Spermatophyta</taxon>
        <taxon>Magnoliopsida</taxon>
        <taxon>eudicotyledons</taxon>
        <taxon>Gunneridae</taxon>
        <taxon>Pentapetalae</taxon>
        <taxon>asterids</taxon>
        <taxon>lamiids</taxon>
        <taxon>Lamiales</taxon>
        <taxon>Oleaceae</taxon>
        <taxon>Oleeae</taxon>
        <taxon>Olea</taxon>
    </lineage>
</organism>
<accession>A0A8S0SBG1</accession>
<evidence type="ECO:0000313" key="5">
    <source>
        <dbReference type="Proteomes" id="UP000594638"/>
    </source>
</evidence>
<keyword evidence="2" id="KW-0804">Transcription</keyword>
<proteinExistence type="predicted"/>
<keyword evidence="1" id="KW-0805">Transcription regulation</keyword>
<dbReference type="Gene3D" id="1.20.1270.220">
    <property type="match status" value="1"/>
</dbReference>
<keyword evidence="5" id="KW-1185">Reference proteome</keyword>
<name>A0A8S0SBG1_OLEEU</name>
<protein>
    <recommendedName>
        <fullName evidence="3">NET domain-containing protein</fullName>
    </recommendedName>
</protein>
<reference evidence="4 5" key="1">
    <citation type="submission" date="2019-12" db="EMBL/GenBank/DDBJ databases">
        <authorList>
            <person name="Alioto T."/>
            <person name="Alioto T."/>
            <person name="Gomez Garrido J."/>
        </authorList>
    </citation>
    <scope>NUCLEOTIDE SEQUENCE [LARGE SCALE GENOMIC DNA]</scope>
</reference>
<dbReference type="OrthoDB" id="21449at2759"/>